<dbReference type="PANTHER" id="PTHR43877:SF2">
    <property type="entry name" value="AMINOALKYLPHOSPHONATE N-ACETYLTRANSFERASE-RELATED"/>
    <property type="match status" value="1"/>
</dbReference>
<dbReference type="PROSITE" id="PS51186">
    <property type="entry name" value="GNAT"/>
    <property type="match status" value="1"/>
</dbReference>
<dbReference type="eggNOG" id="COG0456">
    <property type="taxonomic scope" value="Bacteria"/>
</dbReference>
<proteinExistence type="predicted"/>
<dbReference type="Pfam" id="PF00583">
    <property type="entry name" value="Acetyltransf_1"/>
    <property type="match status" value="1"/>
</dbReference>
<dbReference type="SUPFAM" id="SSF55729">
    <property type="entry name" value="Acyl-CoA N-acyltransferases (Nat)"/>
    <property type="match status" value="1"/>
</dbReference>
<reference evidence="5" key="1">
    <citation type="journal article" date="2011" name="Proc. Natl. Acad. Sci. U.S.A.">
        <title>Genomic insights into the physiology and ecology of the marine filamentous cyanobacterium Lyngbya majuscula.</title>
        <authorList>
            <person name="Jones A.C."/>
            <person name="Monroe E.A."/>
            <person name="Podell S."/>
            <person name="Hess W.R."/>
            <person name="Klages S."/>
            <person name="Esquenazi E."/>
            <person name="Niessen S."/>
            <person name="Hoover H."/>
            <person name="Rothmann M."/>
            <person name="Lasken R.S."/>
            <person name="Yates J.R.III."/>
            <person name="Reinhardt R."/>
            <person name="Kube M."/>
            <person name="Burkart M.D."/>
            <person name="Allen E.E."/>
            <person name="Dorrestein P.C."/>
            <person name="Gerwick W.H."/>
            <person name="Gerwick L."/>
        </authorList>
    </citation>
    <scope>NUCLEOTIDE SEQUENCE [LARGE SCALE GENOMIC DNA]</scope>
    <source>
        <strain evidence="5">3L</strain>
    </source>
</reference>
<dbReference type="CDD" id="cd04301">
    <property type="entry name" value="NAT_SF"/>
    <property type="match status" value="1"/>
</dbReference>
<protein>
    <submittedName>
        <fullName evidence="4">Putative acetyltransferase</fullName>
    </submittedName>
</protein>
<dbReference type="Proteomes" id="UP000003959">
    <property type="component" value="Unassembled WGS sequence"/>
</dbReference>
<dbReference type="InterPro" id="IPR016181">
    <property type="entry name" value="Acyl_CoA_acyltransferase"/>
</dbReference>
<name>F4XVK2_9CYAN</name>
<dbReference type="InterPro" id="IPR000182">
    <property type="entry name" value="GNAT_dom"/>
</dbReference>
<accession>F4XVK2</accession>
<dbReference type="AlphaFoldDB" id="F4XVK2"/>
<organism evidence="4 5">
    <name type="scientific">Moorena producens 3L</name>
    <dbReference type="NCBI Taxonomy" id="489825"/>
    <lineage>
        <taxon>Bacteria</taxon>
        <taxon>Bacillati</taxon>
        <taxon>Cyanobacteriota</taxon>
        <taxon>Cyanophyceae</taxon>
        <taxon>Coleofasciculales</taxon>
        <taxon>Coleofasciculaceae</taxon>
        <taxon>Moorena</taxon>
    </lineage>
</organism>
<evidence type="ECO:0000259" key="3">
    <source>
        <dbReference type="PROSITE" id="PS51186"/>
    </source>
</evidence>
<evidence type="ECO:0000313" key="5">
    <source>
        <dbReference type="Proteomes" id="UP000003959"/>
    </source>
</evidence>
<keyword evidence="2" id="KW-0012">Acyltransferase</keyword>
<feature type="domain" description="N-acetyltransferase" evidence="3">
    <location>
        <begin position="4"/>
        <end position="145"/>
    </location>
</feature>
<keyword evidence="1 4" id="KW-0808">Transferase</keyword>
<sequence>MTTIEVRPVKTKQELEDMYHQRWLVLREPMGMEKGTEQDKYDSSAFHLVAVCNNQVIGSARLRELSPGLGSIAYVALLPEFRHQGIGTKLMETLIEKAKANNFNALRLLSRINALGFYSRLGFIADGDQFDYVGISHQFMYLNISSQGNREQGVGSRE</sequence>
<evidence type="ECO:0000313" key="4">
    <source>
        <dbReference type="EMBL" id="EGJ31265.1"/>
    </source>
</evidence>
<dbReference type="EMBL" id="GL890940">
    <property type="protein sequence ID" value="EGJ31265.1"/>
    <property type="molecule type" value="Genomic_DNA"/>
</dbReference>
<keyword evidence="5" id="KW-1185">Reference proteome</keyword>
<dbReference type="PANTHER" id="PTHR43877">
    <property type="entry name" value="AMINOALKYLPHOSPHONATE N-ACETYLTRANSFERASE-RELATED-RELATED"/>
    <property type="match status" value="1"/>
</dbReference>
<dbReference type="OrthoDB" id="9796171at2"/>
<evidence type="ECO:0000256" key="2">
    <source>
        <dbReference type="ARBA" id="ARBA00023315"/>
    </source>
</evidence>
<gene>
    <name evidence="4" type="ORF">LYNGBM3L_41330</name>
</gene>
<dbReference type="GO" id="GO:0016747">
    <property type="term" value="F:acyltransferase activity, transferring groups other than amino-acyl groups"/>
    <property type="evidence" value="ECO:0007669"/>
    <property type="project" value="InterPro"/>
</dbReference>
<dbReference type="HOGENOM" id="CLU_056607_7_2_3"/>
<dbReference type="Gene3D" id="3.40.630.30">
    <property type="match status" value="1"/>
</dbReference>
<dbReference type="InterPro" id="IPR050832">
    <property type="entry name" value="Bact_Acetyltransf"/>
</dbReference>
<evidence type="ECO:0000256" key="1">
    <source>
        <dbReference type="ARBA" id="ARBA00022679"/>
    </source>
</evidence>